<dbReference type="PANTHER" id="PTHR43639">
    <property type="entry name" value="OXIDOREDUCTASE, SHORT-CHAIN DEHYDROGENASE/REDUCTASE FAMILY (AFU_ORTHOLOGUE AFUA_5G02870)"/>
    <property type="match status" value="1"/>
</dbReference>
<dbReference type="InterPro" id="IPR020904">
    <property type="entry name" value="Sc_DH/Rdtase_CS"/>
</dbReference>
<dbReference type="PRINTS" id="PR00080">
    <property type="entry name" value="SDRFAMILY"/>
</dbReference>
<dbReference type="PRINTS" id="PR00081">
    <property type="entry name" value="GDHRDH"/>
</dbReference>
<dbReference type="FunFam" id="3.40.50.720:FF:000084">
    <property type="entry name" value="Short-chain dehydrogenase reductase"/>
    <property type="match status" value="1"/>
</dbReference>
<dbReference type="EMBL" id="SHAH01000057">
    <property type="protein sequence ID" value="RZO75412.1"/>
    <property type="molecule type" value="Genomic_DNA"/>
</dbReference>
<keyword evidence="2 3" id="KW-0560">Oxidoreductase</keyword>
<evidence type="ECO:0000313" key="3">
    <source>
        <dbReference type="EMBL" id="RZO75412.1"/>
    </source>
</evidence>
<dbReference type="Gene3D" id="3.40.50.720">
    <property type="entry name" value="NAD(P)-binding Rossmann-like Domain"/>
    <property type="match status" value="1"/>
</dbReference>
<name>A0A520RYU9_9GAMM</name>
<dbReference type="InterPro" id="IPR036291">
    <property type="entry name" value="NAD(P)-bd_dom_sf"/>
</dbReference>
<evidence type="ECO:0000256" key="1">
    <source>
        <dbReference type="ARBA" id="ARBA00006484"/>
    </source>
</evidence>
<evidence type="ECO:0000256" key="2">
    <source>
        <dbReference type="ARBA" id="ARBA00023002"/>
    </source>
</evidence>
<dbReference type="Pfam" id="PF13561">
    <property type="entry name" value="adh_short_C2"/>
    <property type="match status" value="1"/>
</dbReference>
<protein>
    <submittedName>
        <fullName evidence="3">Pteridine reductase</fullName>
        <ecNumber evidence="3">1.5.1.33</ecNumber>
    </submittedName>
</protein>
<dbReference type="SUPFAM" id="SSF51735">
    <property type="entry name" value="NAD(P)-binding Rossmann-fold domains"/>
    <property type="match status" value="1"/>
</dbReference>
<comment type="caution">
    <text evidence="3">The sequence shown here is derived from an EMBL/GenBank/DDBJ whole genome shotgun (WGS) entry which is preliminary data.</text>
</comment>
<dbReference type="PROSITE" id="PS00061">
    <property type="entry name" value="ADH_SHORT"/>
    <property type="match status" value="1"/>
</dbReference>
<evidence type="ECO:0000313" key="4">
    <source>
        <dbReference type="Proteomes" id="UP000320404"/>
    </source>
</evidence>
<dbReference type="InterPro" id="IPR002347">
    <property type="entry name" value="SDR_fam"/>
</dbReference>
<comment type="similarity">
    <text evidence="1">Belongs to the short-chain dehydrogenases/reductases (SDR) family.</text>
</comment>
<dbReference type="AlphaFoldDB" id="A0A520RYU9"/>
<proteinExistence type="inferred from homology"/>
<dbReference type="PANTHER" id="PTHR43639:SF1">
    <property type="entry name" value="SHORT-CHAIN DEHYDROGENASE_REDUCTASE FAMILY PROTEIN"/>
    <property type="match status" value="1"/>
</dbReference>
<dbReference type="GO" id="GO:0047040">
    <property type="term" value="F:pteridine reductase activity"/>
    <property type="evidence" value="ECO:0007669"/>
    <property type="project" value="UniProtKB-EC"/>
</dbReference>
<sequence>MSDSSLNETTMNDQDHSDSPVALITGAAKRIGAAIARRFHTGGYRVIIHYNGSHAEAEALAAELNAVRADSAHCVRAALTDREQVDCLAEEALASFGRLDLLVNNASSFYPTPLAESNQAQWDDLIDSNLRGHYFLSVTLSEALKTRRGNIINIIDAMMEQAIADFPIYSIAKAGLLNMNRVLARELAPEVRVNSVSPGAILWPAHLEDPQDEAAEAARAKALAGIPLGRTGAVEDIANAAYFLVTQATYVTGAEIKVDGGRSLR</sequence>
<accession>A0A520RYU9</accession>
<reference evidence="3 4" key="1">
    <citation type="submission" date="2019-02" db="EMBL/GenBank/DDBJ databases">
        <title>Prokaryotic population dynamics and viral predation in marine succession experiment using metagenomics: the confinement effect.</title>
        <authorList>
            <person name="Haro-Moreno J.M."/>
            <person name="Rodriguez-Valera F."/>
            <person name="Lopez-Perez M."/>
        </authorList>
    </citation>
    <scope>NUCLEOTIDE SEQUENCE [LARGE SCALE GENOMIC DNA]</scope>
    <source>
        <strain evidence="3">MED-G158</strain>
    </source>
</reference>
<dbReference type="Proteomes" id="UP000320404">
    <property type="component" value="Unassembled WGS sequence"/>
</dbReference>
<dbReference type="EC" id="1.5.1.33" evidence="3"/>
<gene>
    <name evidence="3" type="ORF">EVA69_04315</name>
</gene>
<organism evidence="3 4">
    <name type="scientific">OM182 bacterium</name>
    <dbReference type="NCBI Taxonomy" id="2510334"/>
    <lineage>
        <taxon>Bacteria</taxon>
        <taxon>Pseudomonadati</taxon>
        <taxon>Pseudomonadota</taxon>
        <taxon>Gammaproteobacteria</taxon>
        <taxon>OMG group</taxon>
        <taxon>OM182 clade</taxon>
    </lineage>
</organism>
<dbReference type="NCBIfam" id="NF006598">
    <property type="entry name" value="PRK09135.1"/>
    <property type="match status" value="1"/>
</dbReference>